<keyword evidence="3" id="KW-0731">Sigma factor</keyword>
<evidence type="ECO:0000313" key="8">
    <source>
        <dbReference type="EMBL" id="KAB1638080.1"/>
    </source>
</evidence>
<dbReference type="NCBIfam" id="TIGR02937">
    <property type="entry name" value="sigma70-ECF"/>
    <property type="match status" value="1"/>
</dbReference>
<evidence type="ECO:0000259" key="7">
    <source>
        <dbReference type="Pfam" id="PF04542"/>
    </source>
</evidence>
<dbReference type="InterPro" id="IPR039425">
    <property type="entry name" value="RNA_pol_sigma-70-like"/>
</dbReference>
<dbReference type="Proteomes" id="UP000490386">
    <property type="component" value="Unassembled WGS sequence"/>
</dbReference>
<accession>A0A7J5B229</accession>
<organism evidence="8 9">
    <name type="scientific">Pseudoclavibacter terrae</name>
    <dbReference type="NCBI Taxonomy" id="1530195"/>
    <lineage>
        <taxon>Bacteria</taxon>
        <taxon>Bacillati</taxon>
        <taxon>Actinomycetota</taxon>
        <taxon>Actinomycetes</taxon>
        <taxon>Micrococcales</taxon>
        <taxon>Microbacteriaceae</taxon>
        <taxon>Pseudoclavibacter</taxon>
    </lineage>
</organism>
<keyword evidence="5" id="KW-0804">Transcription</keyword>
<keyword evidence="4" id="KW-0238">DNA-binding</keyword>
<dbReference type="GO" id="GO:0006352">
    <property type="term" value="P:DNA-templated transcription initiation"/>
    <property type="evidence" value="ECO:0007669"/>
    <property type="project" value="InterPro"/>
</dbReference>
<gene>
    <name evidence="8" type="ORF">F8O03_06590</name>
</gene>
<dbReference type="Pfam" id="PF04542">
    <property type="entry name" value="Sigma70_r2"/>
    <property type="match status" value="1"/>
</dbReference>
<evidence type="ECO:0000256" key="2">
    <source>
        <dbReference type="ARBA" id="ARBA00023015"/>
    </source>
</evidence>
<evidence type="ECO:0000313" key="9">
    <source>
        <dbReference type="Proteomes" id="UP000490386"/>
    </source>
</evidence>
<evidence type="ECO:0000256" key="5">
    <source>
        <dbReference type="ARBA" id="ARBA00023163"/>
    </source>
</evidence>
<dbReference type="Gene3D" id="1.10.10.10">
    <property type="entry name" value="Winged helix-like DNA-binding domain superfamily/Winged helix DNA-binding domain"/>
    <property type="match status" value="1"/>
</dbReference>
<dbReference type="AlphaFoldDB" id="A0A7J5B229"/>
<comment type="caution">
    <text evidence="8">The sequence shown here is derived from an EMBL/GenBank/DDBJ whole genome shotgun (WGS) entry which is preliminary data.</text>
</comment>
<dbReference type="InterPro" id="IPR036388">
    <property type="entry name" value="WH-like_DNA-bd_sf"/>
</dbReference>
<dbReference type="EMBL" id="WBJX01000002">
    <property type="protein sequence ID" value="KAB1638080.1"/>
    <property type="molecule type" value="Genomic_DNA"/>
</dbReference>
<reference evidence="8 9" key="1">
    <citation type="submission" date="2019-09" db="EMBL/GenBank/DDBJ databases">
        <title>Phylogeny of genus Pseudoclavibacter and closely related genus.</title>
        <authorList>
            <person name="Li Y."/>
        </authorList>
    </citation>
    <scope>NUCLEOTIDE SEQUENCE [LARGE SCALE GENOMIC DNA]</scope>
    <source>
        <strain evidence="8 9">THG-MD12</strain>
    </source>
</reference>
<dbReference type="OrthoDB" id="4184921at2"/>
<feature type="domain" description="RNA polymerase sigma-70 region 2" evidence="7">
    <location>
        <begin position="19"/>
        <end position="83"/>
    </location>
</feature>
<protein>
    <submittedName>
        <fullName evidence="8">Sigma-70 family RNA polymerase sigma factor</fullName>
    </submittedName>
</protein>
<proteinExistence type="inferred from homology"/>
<dbReference type="InterPro" id="IPR007627">
    <property type="entry name" value="RNA_pol_sigma70_r2"/>
</dbReference>
<evidence type="ECO:0000256" key="6">
    <source>
        <dbReference type="SAM" id="MobiDB-lite"/>
    </source>
</evidence>
<evidence type="ECO:0000256" key="1">
    <source>
        <dbReference type="ARBA" id="ARBA00010641"/>
    </source>
</evidence>
<name>A0A7J5B229_9MICO</name>
<dbReference type="Gene3D" id="1.10.1740.10">
    <property type="match status" value="1"/>
</dbReference>
<dbReference type="RefSeq" id="WP_151423181.1">
    <property type="nucleotide sequence ID" value="NZ_WBJX01000002.1"/>
</dbReference>
<dbReference type="SUPFAM" id="SSF88946">
    <property type="entry name" value="Sigma2 domain of RNA polymerase sigma factors"/>
    <property type="match status" value="1"/>
</dbReference>
<dbReference type="GO" id="GO:0016987">
    <property type="term" value="F:sigma factor activity"/>
    <property type="evidence" value="ECO:0007669"/>
    <property type="project" value="UniProtKB-KW"/>
</dbReference>
<comment type="similarity">
    <text evidence="1">Belongs to the sigma-70 factor family. ECF subfamily.</text>
</comment>
<dbReference type="GO" id="GO:0003677">
    <property type="term" value="F:DNA binding"/>
    <property type="evidence" value="ECO:0007669"/>
    <property type="project" value="UniProtKB-KW"/>
</dbReference>
<dbReference type="PANTHER" id="PTHR43133:SF52">
    <property type="entry name" value="ECF RNA POLYMERASE SIGMA FACTOR SIGL"/>
    <property type="match status" value="1"/>
</dbReference>
<evidence type="ECO:0000256" key="4">
    <source>
        <dbReference type="ARBA" id="ARBA00023125"/>
    </source>
</evidence>
<sequence length="186" mass="21200">MSPNRLENHRAERFSALYDDSYVDVLRFLARRAPLDAAEDVAHEVFLTAWRRFDDVPTLRDEARAWLFGTARNCLLREWRESGKRNDLSVRIADAEHTTPFSDEATAADTRLDLATAWRRLDPSHQEVLSLAIWEQLPSALAGTVLGISAQSYRVRLHRARAALRQHLEEPTPPPHSPSTVTEHQA</sequence>
<keyword evidence="2" id="KW-0805">Transcription regulation</keyword>
<evidence type="ECO:0000256" key="3">
    <source>
        <dbReference type="ARBA" id="ARBA00023082"/>
    </source>
</evidence>
<dbReference type="PANTHER" id="PTHR43133">
    <property type="entry name" value="RNA POLYMERASE ECF-TYPE SIGMA FACTO"/>
    <property type="match status" value="1"/>
</dbReference>
<dbReference type="SUPFAM" id="SSF88659">
    <property type="entry name" value="Sigma3 and sigma4 domains of RNA polymerase sigma factors"/>
    <property type="match status" value="1"/>
</dbReference>
<feature type="region of interest" description="Disordered" evidence="6">
    <location>
        <begin position="165"/>
        <end position="186"/>
    </location>
</feature>
<dbReference type="InterPro" id="IPR013325">
    <property type="entry name" value="RNA_pol_sigma_r2"/>
</dbReference>
<dbReference type="InterPro" id="IPR013324">
    <property type="entry name" value="RNA_pol_sigma_r3/r4-like"/>
</dbReference>
<dbReference type="InterPro" id="IPR014284">
    <property type="entry name" value="RNA_pol_sigma-70_dom"/>
</dbReference>
<keyword evidence="9" id="KW-1185">Reference proteome</keyword>